<keyword evidence="2" id="KW-1185">Reference proteome</keyword>
<proteinExistence type="predicted"/>
<feature type="non-terminal residue" evidence="1">
    <location>
        <position position="423"/>
    </location>
</feature>
<protein>
    <submittedName>
        <fullName evidence="1">Pro11 protein</fullName>
    </submittedName>
</protein>
<gene>
    <name evidence="1" type="primary">PRO11</name>
    <name evidence="1" type="ORF">LTS18_013321</name>
</gene>
<evidence type="ECO:0000313" key="2">
    <source>
        <dbReference type="Proteomes" id="UP001186974"/>
    </source>
</evidence>
<dbReference type="Proteomes" id="UP001186974">
    <property type="component" value="Unassembled WGS sequence"/>
</dbReference>
<accession>A0ACC3CWA5</accession>
<name>A0ACC3CWA5_9PEZI</name>
<organism evidence="1 2">
    <name type="scientific">Coniosporium uncinatum</name>
    <dbReference type="NCBI Taxonomy" id="93489"/>
    <lineage>
        <taxon>Eukaryota</taxon>
        <taxon>Fungi</taxon>
        <taxon>Dikarya</taxon>
        <taxon>Ascomycota</taxon>
        <taxon>Pezizomycotina</taxon>
        <taxon>Dothideomycetes</taxon>
        <taxon>Dothideomycetes incertae sedis</taxon>
        <taxon>Coniosporium</taxon>
    </lineage>
</organism>
<evidence type="ECO:0000313" key="1">
    <source>
        <dbReference type="EMBL" id="KAK3046642.1"/>
    </source>
</evidence>
<dbReference type="EMBL" id="JAWDJW010010435">
    <property type="protein sequence ID" value="KAK3046642.1"/>
    <property type="molecule type" value="Genomic_DNA"/>
</dbReference>
<reference evidence="1" key="1">
    <citation type="submission" date="2024-09" db="EMBL/GenBank/DDBJ databases">
        <title>Black Yeasts Isolated from many extreme environments.</title>
        <authorList>
            <person name="Coleine C."/>
            <person name="Stajich J.E."/>
            <person name="Selbmann L."/>
        </authorList>
    </citation>
    <scope>NUCLEOTIDE SEQUENCE</scope>
    <source>
        <strain evidence="1">CCFEE 5737</strain>
    </source>
</reference>
<comment type="caution">
    <text evidence="1">The sequence shown here is derived from an EMBL/GenBank/DDBJ whole genome shotgun (WGS) entry which is preliminary data.</text>
</comment>
<sequence length="423" mass="44050">MKSPPRGGPGSHRRKSSGSTAMTRRRSQDQETREGAASQAAKTDQNFKVRFALRGHLDVVRSVIFTGGGSPAEPEICTAGDDGVIKRWIIPASYNNYGAHGNASSDLDIQSFFTHRGHDGTVTSLAACPATFSTGGRTSGDGWIFSGGQDATVRVWERGRVDPKATLEGHTDAVWAVCVLPATSASVFGQDSNNFGGPDRVLLASGSADGTIKIWAVSAPPQLASPSTGSRRGVGGSRRHSVTSGSNYPSSPQPSVATATPFHYTLVHSIERVGLPSPTCITPLAPSGETFVVSYTDSSILIFDTRTGEEIIGMASAETYDGTPATSINTVVATTLGSEGAFASMSMDTGRGMQDEEGMAHGATGSPGGVEGVIISGHEDRYIRFFDANSGQCTYTMLAHPSAISSLSLSKDGREAVSAGHDA</sequence>